<dbReference type="EMBL" id="QFWT01000009">
    <property type="protein sequence ID" value="PWI32492.1"/>
    <property type="molecule type" value="Genomic_DNA"/>
</dbReference>
<evidence type="ECO:0000256" key="1">
    <source>
        <dbReference type="SAM" id="SignalP"/>
    </source>
</evidence>
<keyword evidence="1" id="KW-0732">Signal</keyword>
<reference evidence="2 3" key="1">
    <citation type="submission" date="2018-05" db="EMBL/GenBank/DDBJ databases">
        <title>Vibrio limimaris sp. nov., isolated from marine sediment.</title>
        <authorList>
            <person name="Li C.-M."/>
        </authorList>
    </citation>
    <scope>NUCLEOTIDE SEQUENCE [LARGE SCALE GENOMIC DNA]</scope>
    <source>
        <strain evidence="2 3">E4404</strain>
    </source>
</reference>
<name>A0A2U3B6U9_9VIBR</name>
<proteinExistence type="predicted"/>
<evidence type="ECO:0000313" key="2">
    <source>
        <dbReference type="EMBL" id="PWI32492.1"/>
    </source>
</evidence>
<dbReference type="OrthoDB" id="5916568at2"/>
<dbReference type="Proteomes" id="UP000245362">
    <property type="component" value="Unassembled WGS sequence"/>
</dbReference>
<feature type="signal peptide" evidence="1">
    <location>
        <begin position="1"/>
        <end position="24"/>
    </location>
</feature>
<keyword evidence="3" id="KW-1185">Reference proteome</keyword>
<accession>A0A2U3B6U9</accession>
<comment type="caution">
    <text evidence="2">The sequence shown here is derived from an EMBL/GenBank/DDBJ whole genome shotgun (WGS) entry which is preliminary data.</text>
</comment>
<dbReference type="AlphaFoldDB" id="A0A2U3B6U9"/>
<gene>
    <name evidence="2" type="ORF">DI392_15695</name>
</gene>
<organism evidence="2 3">
    <name type="scientific">Vibrio albus</name>
    <dbReference type="NCBI Taxonomy" id="2200953"/>
    <lineage>
        <taxon>Bacteria</taxon>
        <taxon>Pseudomonadati</taxon>
        <taxon>Pseudomonadota</taxon>
        <taxon>Gammaproteobacteria</taxon>
        <taxon>Vibrionales</taxon>
        <taxon>Vibrionaceae</taxon>
        <taxon>Vibrio</taxon>
    </lineage>
</organism>
<feature type="chain" id="PRO_5015464575" description="Sel1 repeat family protein" evidence="1">
    <location>
        <begin position="25"/>
        <end position="215"/>
    </location>
</feature>
<sequence>MKRQAINIFVLFSITLMTALPVNANPTPEMIQLYYQAADGDESKTEAAYDTLTALIEQEGARPLTLVYQGSAETLLGRDAWMPWNKMKYVEQGLAKIEKGLNLISTDSLPLPEQERVLGLPEYQLSRAMAATTYTQLPDMFNHFDPGYDLYLQLLEEPEFLQQPFAASAWVYRYAIEAAVKAEDRQQAQKWLTLMEEKQRNNPETVAARQFISEN</sequence>
<protein>
    <recommendedName>
        <fullName evidence="4">Sel1 repeat family protein</fullName>
    </recommendedName>
</protein>
<evidence type="ECO:0008006" key="4">
    <source>
        <dbReference type="Google" id="ProtNLM"/>
    </source>
</evidence>
<evidence type="ECO:0000313" key="3">
    <source>
        <dbReference type="Proteomes" id="UP000245362"/>
    </source>
</evidence>
<dbReference type="RefSeq" id="WP_109320632.1">
    <property type="nucleotide sequence ID" value="NZ_QFWT01000009.1"/>
</dbReference>